<proteinExistence type="predicted"/>
<evidence type="ECO:0000313" key="1">
    <source>
        <dbReference type="EMBL" id="TGY79580.1"/>
    </source>
</evidence>
<sequence>MELTNKVAIFGSRRQDPYLKELAGLFAHFEGIGFKVAVHTKIAGYLAAHGIDMHGAEVVEDIPEGTGLVISIGGDGTFLRAARWVGKREIPILGVNTGHLGFLASCRLEEVGEMIGAICRGDVIVERRMLLWVQSSAFPDGCWHYALNEVALMKEESSSMISVNTEINGSYLATYRCDGLIVSTPTGSTGYNLSAGGPILEPTIDCITLSPVAPHTLTVRPLVVGGGSELELTVESRTGRFRLSLDDCSYLMPEGEKIWVKRAGFVTRLVRRKDSTFATILRDKLLWSASAF</sequence>
<dbReference type="Proteomes" id="UP000306319">
    <property type="component" value="Unassembled WGS sequence"/>
</dbReference>
<dbReference type="EMBL" id="SRYB01000006">
    <property type="protein sequence ID" value="TGY79580.1"/>
    <property type="molecule type" value="Genomic_DNA"/>
</dbReference>
<keyword evidence="2" id="KW-1185">Reference proteome</keyword>
<gene>
    <name evidence="1" type="ORF">E5331_06110</name>
</gene>
<name>A0AC61RIX5_9BACT</name>
<accession>A0AC61RIX5</accession>
<evidence type="ECO:0000313" key="2">
    <source>
        <dbReference type="Proteomes" id="UP000306319"/>
    </source>
</evidence>
<reference evidence="1" key="1">
    <citation type="submission" date="2019-04" db="EMBL/GenBank/DDBJ databases">
        <title>Microbes associate with the intestines of laboratory mice.</title>
        <authorList>
            <person name="Navarre W."/>
            <person name="Wong E."/>
            <person name="Huang K."/>
            <person name="Tropini C."/>
            <person name="Ng K."/>
            <person name="Yu B."/>
        </authorList>
    </citation>
    <scope>NUCLEOTIDE SEQUENCE</scope>
    <source>
        <strain evidence="1">NM04_E33</strain>
    </source>
</reference>
<comment type="caution">
    <text evidence="1">The sequence shown here is derived from an EMBL/GenBank/DDBJ whole genome shotgun (WGS) entry which is preliminary data.</text>
</comment>
<protein>
    <submittedName>
        <fullName evidence="1">Uncharacterized protein</fullName>
    </submittedName>
</protein>
<organism evidence="1 2">
    <name type="scientific">Lepagella muris</name>
    <dbReference type="NCBI Taxonomy" id="3032870"/>
    <lineage>
        <taxon>Bacteria</taxon>
        <taxon>Pseudomonadati</taxon>
        <taxon>Bacteroidota</taxon>
        <taxon>Bacteroidia</taxon>
        <taxon>Bacteroidales</taxon>
        <taxon>Muribaculaceae</taxon>
        <taxon>Lepagella</taxon>
    </lineage>
</organism>